<dbReference type="EMBL" id="BARU01022894">
    <property type="protein sequence ID" value="GAH47949.1"/>
    <property type="molecule type" value="Genomic_DNA"/>
</dbReference>
<accession>X1H277</accession>
<proteinExistence type="predicted"/>
<gene>
    <name evidence="1" type="ORF">S03H2_37229</name>
</gene>
<sequence>YPKQEWNIMNSKFEQYDFLLCGFADSRDEVHQIGLAVVRKHMPAHLNLLYWTKEVGLLKYNVAEKKAQS</sequence>
<feature type="non-terminal residue" evidence="1">
    <location>
        <position position="1"/>
    </location>
</feature>
<comment type="caution">
    <text evidence="1">The sequence shown here is derived from an EMBL/GenBank/DDBJ whole genome shotgun (WGS) entry which is preliminary data.</text>
</comment>
<evidence type="ECO:0000313" key="1">
    <source>
        <dbReference type="EMBL" id="GAH47949.1"/>
    </source>
</evidence>
<organism evidence="1">
    <name type="scientific">marine sediment metagenome</name>
    <dbReference type="NCBI Taxonomy" id="412755"/>
    <lineage>
        <taxon>unclassified sequences</taxon>
        <taxon>metagenomes</taxon>
        <taxon>ecological metagenomes</taxon>
    </lineage>
</organism>
<reference evidence="1" key="1">
    <citation type="journal article" date="2014" name="Front. Microbiol.">
        <title>High frequency of phylogenetically diverse reductive dehalogenase-homologous genes in deep subseafloor sedimentary metagenomes.</title>
        <authorList>
            <person name="Kawai M."/>
            <person name="Futagami T."/>
            <person name="Toyoda A."/>
            <person name="Takaki Y."/>
            <person name="Nishi S."/>
            <person name="Hori S."/>
            <person name="Arai W."/>
            <person name="Tsubouchi T."/>
            <person name="Morono Y."/>
            <person name="Uchiyama I."/>
            <person name="Ito T."/>
            <person name="Fujiyama A."/>
            <person name="Inagaki F."/>
            <person name="Takami H."/>
        </authorList>
    </citation>
    <scope>NUCLEOTIDE SEQUENCE</scope>
    <source>
        <strain evidence="1">Expedition CK06-06</strain>
    </source>
</reference>
<protein>
    <submittedName>
        <fullName evidence="1">Uncharacterized protein</fullName>
    </submittedName>
</protein>
<name>X1H277_9ZZZZ</name>
<dbReference type="AlphaFoldDB" id="X1H277"/>